<name>S0EZQ3_CHTCT</name>
<feature type="region of interest" description="Disordered" evidence="1">
    <location>
        <begin position="104"/>
        <end position="125"/>
    </location>
</feature>
<proteinExistence type="predicted"/>
<dbReference type="InterPro" id="IPR041657">
    <property type="entry name" value="HTH_17"/>
</dbReference>
<feature type="region of interest" description="Disordered" evidence="1">
    <location>
        <begin position="143"/>
        <end position="174"/>
    </location>
</feature>
<reference evidence="4" key="1">
    <citation type="submission" date="2013-03" db="EMBL/GenBank/DDBJ databases">
        <title>Genome sequence of Chthonomonas calidirosea, the first sequenced genome from the Armatimonadetes phylum (formally candidate division OP10).</title>
        <authorList>
            <person name="Lee K.C.Y."/>
            <person name="Morgan X.C."/>
            <person name="Dunfield P.F."/>
            <person name="Tamas I."/>
            <person name="Houghton K.M."/>
            <person name="Vyssotski M."/>
            <person name="Ryan J.L.J."/>
            <person name="Lagutin K."/>
            <person name="McDonald I.R."/>
            <person name="Stott M.B."/>
        </authorList>
    </citation>
    <scope>NUCLEOTIDE SEQUENCE [LARGE SCALE GENOMIC DNA]</scope>
    <source>
        <strain evidence="4">DSM 23976 / ICMP 18418 / T49</strain>
    </source>
</reference>
<organism evidence="3 4">
    <name type="scientific">Chthonomonas calidirosea (strain DSM 23976 / ICMP 18418 / T49)</name>
    <dbReference type="NCBI Taxonomy" id="1303518"/>
    <lineage>
        <taxon>Bacteria</taxon>
        <taxon>Bacillati</taxon>
        <taxon>Armatimonadota</taxon>
        <taxon>Chthonomonadia</taxon>
        <taxon>Chthonomonadales</taxon>
        <taxon>Chthonomonadaceae</taxon>
        <taxon>Chthonomonas</taxon>
    </lineage>
</organism>
<dbReference type="PATRIC" id="fig|1303518.3.peg.2265"/>
<evidence type="ECO:0000313" key="3">
    <source>
        <dbReference type="EMBL" id="CCW35989.1"/>
    </source>
</evidence>
<evidence type="ECO:0000313" key="4">
    <source>
        <dbReference type="Proteomes" id="UP000014227"/>
    </source>
</evidence>
<dbReference type="AlphaFoldDB" id="S0EZQ3"/>
<dbReference type="EMBL" id="HF951689">
    <property type="protein sequence ID" value="CCW35989.1"/>
    <property type="molecule type" value="Genomic_DNA"/>
</dbReference>
<feature type="compositionally biased region" description="Polar residues" evidence="1">
    <location>
        <begin position="31"/>
        <end position="53"/>
    </location>
</feature>
<accession>S0EZQ3</accession>
<dbReference type="STRING" id="454171.CP488_01911"/>
<keyword evidence="4" id="KW-1185">Reference proteome</keyword>
<dbReference type="KEGG" id="ccz:CCALI_02182"/>
<gene>
    <name evidence="3" type="ORF">CCALI_02182</name>
</gene>
<sequence length="303" mass="34219">MRLEEWQKYLEARFVDEEEVERLIKHPTPEPTQTASEPENGQEAPPTSSLPETVTTNHTALTMIETMPVAATAPPSTEPSKPPQEEAIAQANRHRSLSLFPVVNSERPTCQASNSPIAKRALQPSSASDSDVLEVDIPEFAQFLPSNHPAAKPSKKRPRKAESTKPAASAQPEDPLSAIALHRRLFERAQQMFALQAPEREEAVQGYYKRPFQETRAELIERLFDPELSLEDVARLLNVCPTTVRRYTNLGWLVCHRKEPEHSQASQKKETRQRRFRLSALLAFIETYAEQIAADRIVDNKNV</sequence>
<dbReference type="HOGENOM" id="CLU_917337_0_0_0"/>
<dbReference type="Pfam" id="PF12728">
    <property type="entry name" value="HTH_17"/>
    <property type="match status" value="1"/>
</dbReference>
<feature type="compositionally biased region" description="Polar residues" evidence="1">
    <location>
        <begin position="106"/>
        <end position="116"/>
    </location>
</feature>
<dbReference type="InParanoid" id="S0EZQ3"/>
<protein>
    <submittedName>
        <fullName evidence="3">Helix-turn-helix domain</fullName>
    </submittedName>
</protein>
<dbReference type="RefSeq" id="WP_016483510.1">
    <property type="nucleotide sequence ID" value="NC_021487.1"/>
</dbReference>
<evidence type="ECO:0000259" key="2">
    <source>
        <dbReference type="Pfam" id="PF12728"/>
    </source>
</evidence>
<feature type="region of interest" description="Disordered" evidence="1">
    <location>
        <begin position="20"/>
        <end position="53"/>
    </location>
</feature>
<dbReference type="Proteomes" id="UP000014227">
    <property type="component" value="Chromosome I"/>
</dbReference>
<dbReference type="OrthoDB" id="271159at2"/>
<feature type="domain" description="Helix-turn-helix" evidence="2">
    <location>
        <begin position="228"/>
        <end position="287"/>
    </location>
</feature>
<evidence type="ECO:0000256" key="1">
    <source>
        <dbReference type="SAM" id="MobiDB-lite"/>
    </source>
</evidence>